<keyword evidence="1" id="KW-0472">Membrane</keyword>
<feature type="transmembrane region" description="Helical" evidence="1">
    <location>
        <begin position="192"/>
        <end position="211"/>
    </location>
</feature>
<feature type="transmembrane region" description="Helical" evidence="1">
    <location>
        <begin position="156"/>
        <end position="180"/>
    </location>
</feature>
<accession>A0ABY8VLC0</accession>
<protein>
    <submittedName>
        <fullName evidence="2">Tryptophan-rich sensory protein</fullName>
    </submittedName>
</protein>
<evidence type="ECO:0000256" key="1">
    <source>
        <dbReference type="SAM" id="Phobius"/>
    </source>
</evidence>
<feature type="transmembrane region" description="Helical" evidence="1">
    <location>
        <begin position="18"/>
        <end position="37"/>
    </location>
</feature>
<feature type="transmembrane region" description="Helical" evidence="1">
    <location>
        <begin position="99"/>
        <end position="117"/>
    </location>
</feature>
<evidence type="ECO:0000313" key="3">
    <source>
        <dbReference type="Proteomes" id="UP001238805"/>
    </source>
</evidence>
<dbReference type="InterPro" id="IPR038330">
    <property type="entry name" value="TspO/MBR-related_sf"/>
</dbReference>
<dbReference type="RefSeq" id="WP_284875024.1">
    <property type="nucleotide sequence ID" value="NZ_CP126970.1"/>
</dbReference>
<feature type="transmembrane region" description="Helical" evidence="1">
    <location>
        <begin position="123"/>
        <end position="144"/>
    </location>
</feature>
<gene>
    <name evidence="2" type="ORF">QP029_00725</name>
</gene>
<organism evidence="2 3">
    <name type="scientific">Corynebacterium suedekumii</name>
    <dbReference type="NCBI Taxonomy" id="3049801"/>
    <lineage>
        <taxon>Bacteria</taxon>
        <taxon>Bacillati</taxon>
        <taxon>Actinomycetota</taxon>
        <taxon>Actinomycetes</taxon>
        <taxon>Mycobacteriales</taxon>
        <taxon>Corynebacteriaceae</taxon>
        <taxon>Corynebacterium</taxon>
    </lineage>
</organism>
<keyword evidence="3" id="KW-1185">Reference proteome</keyword>
<dbReference type="Gene3D" id="1.20.1260.100">
    <property type="entry name" value="TspO/MBR protein"/>
    <property type="match status" value="1"/>
</dbReference>
<evidence type="ECO:0000313" key="2">
    <source>
        <dbReference type="EMBL" id="WIM70434.1"/>
    </source>
</evidence>
<feature type="transmembrane region" description="Helical" evidence="1">
    <location>
        <begin position="243"/>
        <end position="261"/>
    </location>
</feature>
<keyword evidence="1" id="KW-1133">Transmembrane helix</keyword>
<reference evidence="2 3" key="1">
    <citation type="submission" date="2023-05" db="EMBL/GenBank/DDBJ databases">
        <title>Corynebacterium suedekumii sp. nov. and Corynebacterium breve sp. nov. isolated from raw cow's milk.</title>
        <authorList>
            <person name="Baer M.K."/>
            <person name="Mehl L."/>
            <person name="Hellmuth R."/>
            <person name="Marke G."/>
            <person name="Lipski A."/>
        </authorList>
    </citation>
    <scope>NUCLEOTIDE SEQUENCE [LARGE SCALE GENOMIC DNA]</scope>
    <source>
        <strain evidence="2 3">LM112</strain>
    </source>
</reference>
<dbReference type="EMBL" id="CP126970">
    <property type="protein sequence ID" value="WIM70434.1"/>
    <property type="molecule type" value="Genomic_DNA"/>
</dbReference>
<sequence>MSTTTAASRDHQSTRTSWAMPILTVLGIAAAIAMAYLGSGALVGTPVAEAAGGALSADATPLAPASAAFSIWAVIYLGLAGYAIWQLTPTARASERQRALRPWALLSALLNAGWLFTVQLDQLWLSVVVIVALLAVLIRILYLLGRPRTGGVVELVLTDGTFGLYFGWVLAATFANTWATFADAGVTAFEEVPVGIVGLVVAAAVAALAAFRDGGRIAPALATAWGLAWIAVARTEGEFASEALVWTAAAAAAVVLLAAIASQIRR</sequence>
<dbReference type="Proteomes" id="UP001238805">
    <property type="component" value="Chromosome"/>
</dbReference>
<feature type="transmembrane region" description="Helical" evidence="1">
    <location>
        <begin position="218"/>
        <end position="237"/>
    </location>
</feature>
<proteinExistence type="predicted"/>
<name>A0ABY8VLC0_9CORY</name>
<feature type="transmembrane region" description="Helical" evidence="1">
    <location>
        <begin position="65"/>
        <end position="87"/>
    </location>
</feature>
<keyword evidence="1" id="KW-0812">Transmembrane</keyword>